<keyword evidence="6" id="KW-1185">Reference proteome</keyword>
<dbReference type="InterPro" id="IPR027417">
    <property type="entry name" value="P-loop_NTPase"/>
</dbReference>
<feature type="repeat" description="ANK" evidence="2">
    <location>
        <begin position="921"/>
        <end position="945"/>
    </location>
</feature>
<feature type="domain" description="GPI inositol-deacylase winged helix" evidence="3">
    <location>
        <begin position="407"/>
        <end position="480"/>
    </location>
</feature>
<dbReference type="AlphaFoldDB" id="A0A178ZEU4"/>
<evidence type="ECO:0000313" key="6">
    <source>
        <dbReference type="Proteomes" id="UP000078343"/>
    </source>
</evidence>
<dbReference type="InterPro" id="IPR036770">
    <property type="entry name" value="Ankyrin_rpt-contain_sf"/>
</dbReference>
<dbReference type="RefSeq" id="XP_018691070.1">
    <property type="nucleotide sequence ID" value="XM_018839949.1"/>
</dbReference>
<evidence type="ECO:0000256" key="1">
    <source>
        <dbReference type="ARBA" id="ARBA00022737"/>
    </source>
</evidence>
<dbReference type="Pfam" id="PF00023">
    <property type="entry name" value="Ank"/>
    <property type="match status" value="1"/>
</dbReference>
<dbReference type="InterPro" id="IPR056884">
    <property type="entry name" value="NPHP3-like_N"/>
</dbReference>
<dbReference type="PRINTS" id="PR01415">
    <property type="entry name" value="ANKYRIN"/>
</dbReference>
<feature type="repeat" description="ANK" evidence="2">
    <location>
        <begin position="652"/>
        <end position="678"/>
    </location>
</feature>
<keyword evidence="2" id="KW-0040">ANK repeat</keyword>
<dbReference type="OrthoDB" id="5421817at2759"/>
<dbReference type="SUPFAM" id="SSF52540">
    <property type="entry name" value="P-loop containing nucleoside triphosphate hydrolases"/>
    <property type="match status" value="1"/>
</dbReference>
<feature type="repeat" description="ANK" evidence="2">
    <location>
        <begin position="751"/>
        <end position="783"/>
    </location>
</feature>
<dbReference type="InterPro" id="IPR002110">
    <property type="entry name" value="Ankyrin_rpt"/>
</dbReference>
<dbReference type="Pfam" id="PF24883">
    <property type="entry name" value="NPHP3_N"/>
    <property type="match status" value="1"/>
</dbReference>
<feature type="repeat" description="ANK" evidence="2">
    <location>
        <begin position="622"/>
        <end position="651"/>
    </location>
</feature>
<dbReference type="Gene3D" id="3.40.50.300">
    <property type="entry name" value="P-loop containing nucleotide triphosphate hydrolases"/>
    <property type="match status" value="1"/>
</dbReference>
<dbReference type="SUPFAM" id="SSF48403">
    <property type="entry name" value="Ankyrin repeat"/>
    <property type="match status" value="1"/>
</dbReference>
<proteinExistence type="predicted"/>
<dbReference type="PANTHER" id="PTHR10039">
    <property type="entry name" value="AMELOGENIN"/>
    <property type="match status" value="1"/>
</dbReference>
<feature type="repeat" description="ANK" evidence="2">
    <location>
        <begin position="888"/>
        <end position="920"/>
    </location>
</feature>
<evidence type="ECO:0000313" key="5">
    <source>
        <dbReference type="EMBL" id="OAP57703.1"/>
    </source>
</evidence>
<protein>
    <submittedName>
        <fullName evidence="5">Uncharacterized protein</fullName>
    </submittedName>
</protein>
<dbReference type="PROSITE" id="PS50297">
    <property type="entry name" value="ANK_REP_REGION"/>
    <property type="match status" value="6"/>
</dbReference>
<sequence length="958" mass="107758">MDPVSALGLASSLPSLIETTVQIIGYVNDVKDAPSERAQFARHASSLLAMLTDLRYRVEESQSTSDAWFRATRSLGTEGGPLDQLRDQLERLATKFEPPRRRLQKVGRALIWTLDKKEIEEVLRQIEQVKTLDVPEAIDGAVTARQDEEFHEITAWLSSLDFADKQADNLNRGQVDTGDWFFHWFEKWLAGEEKMLWCPGLPGAAKTVLASKVIDMLEREFQGMDDFAVIYLYCNYKEEEVQTVQNLMGSLLKQVVKHKHALDECPEHNNTRGRLLDEIQKLPSNARILVTSTYSPEINERFEHVPAIYISAADEDVERYIEARIEKEKFLKRHVETEPDLMEEIIKTVVERSEGMFLLAQLHMDNLARKLNCRELRRALRGLPKEFDEVYGQAMQRIHNQDEDQVVLAHKVLWWISYSPRPLTVTELQHALAVEPGDDDLDEDGIYDKEFMVSVCAGLVTVDEESDQIRLVHYTAESYFHRVRTSMFPEGPSSIIKACFTYLTFSQFEDKHGRTVLRRLLDHHPFLMYAVSDWSHHVRDGMTQDVRELALEHVRKNTNTQLNLLMEMRQYKGRCLQSCLGKVKGSTPLHVVVWLGLVVIADDLLVENVDLNAQVYEGITPTPLHLAASQGHTQMVSWLLQQGATIAAKADLEYTPLHLIVEMGHLPVVQVLLDAGADYVEQLSDCQTPLVKAARCGNEALVLLLLDKGADPSATSSWSCTALHTAAAIGCGKIMKTLISSGIDISQTDDLGRTALHLAADKGNEEAGQILLSNKANAFAKEYSGKTAVHLAADWAHDKVVELFLKHLGKGGETRVETERLLATTRLRWAFEATDKDKVRSLLKQGADPNFRFNALRPLSHLAATRKDMDLLQLLLTNQSSVDMRDSDGLTALLWAAHGDDEVGVRLLLEYGADIEAPDCKGAIPLHWAAAYGSASVAKRLLVNGRQWMQETSLNKQL</sequence>
<keyword evidence="1" id="KW-0677">Repeat</keyword>
<dbReference type="EMBL" id="LVYI01000007">
    <property type="protein sequence ID" value="OAP57703.1"/>
    <property type="molecule type" value="Genomic_DNA"/>
</dbReference>
<comment type="caution">
    <text evidence="5">The sequence shown here is derived from an EMBL/GenBank/DDBJ whole genome shotgun (WGS) entry which is preliminary data.</text>
</comment>
<dbReference type="Pfam" id="PF22939">
    <property type="entry name" value="WHD_GPIID"/>
    <property type="match status" value="1"/>
</dbReference>
<dbReference type="GeneID" id="30012609"/>
<evidence type="ECO:0000259" key="3">
    <source>
        <dbReference type="Pfam" id="PF22939"/>
    </source>
</evidence>
<gene>
    <name evidence="5" type="ORF">AYL99_08441</name>
</gene>
<feature type="repeat" description="ANK" evidence="2">
    <location>
        <begin position="718"/>
        <end position="750"/>
    </location>
</feature>
<evidence type="ECO:0000256" key="2">
    <source>
        <dbReference type="PROSITE-ProRule" id="PRU00023"/>
    </source>
</evidence>
<dbReference type="SMART" id="SM00248">
    <property type="entry name" value="ANK"/>
    <property type="match status" value="11"/>
</dbReference>
<dbReference type="InterPro" id="IPR054471">
    <property type="entry name" value="GPIID_WHD"/>
</dbReference>
<dbReference type="Pfam" id="PF12796">
    <property type="entry name" value="Ank_2"/>
    <property type="match status" value="3"/>
</dbReference>
<dbReference type="PANTHER" id="PTHR10039:SF15">
    <property type="entry name" value="NACHT DOMAIN-CONTAINING PROTEIN"/>
    <property type="match status" value="1"/>
</dbReference>
<dbReference type="Gene3D" id="1.25.40.20">
    <property type="entry name" value="Ankyrin repeat-containing domain"/>
    <property type="match status" value="4"/>
</dbReference>
<reference evidence="5 6" key="1">
    <citation type="submission" date="2016-04" db="EMBL/GenBank/DDBJ databases">
        <title>Draft genome of Fonsecaea erecta CBS 125763.</title>
        <authorList>
            <person name="Weiss V.A."/>
            <person name="Vicente V.A."/>
            <person name="Raittz R.T."/>
            <person name="Moreno L.F."/>
            <person name="De Souza E.M."/>
            <person name="Pedrosa F.O."/>
            <person name="Steffens M.B."/>
            <person name="Faoro H."/>
            <person name="Tadra-Sfeir M.Z."/>
            <person name="Najafzadeh M.J."/>
            <person name="Felipe M.S."/>
            <person name="Teixeira M."/>
            <person name="Sun J."/>
            <person name="Xi L."/>
            <person name="Gomes R."/>
            <person name="De Azevedo C.M."/>
            <person name="Salgado C.G."/>
            <person name="Da Silva M.B."/>
            <person name="Nascimento M.F."/>
            <person name="Queiroz-Telles F."/>
            <person name="Attili D.S."/>
            <person name="Gorbushina A."/>
        </authorList>
    </citation>
    <scope>NUCLEOTIDE SEQUENCE [LARGE SCALE GENOMIC DNA]</scope>
    <source>
        <strain evidence="5 6">CBS 125763</strain>
    </source>
</reference>
<feature type="repeat" description="ANK" evidence="2">
    <location>
        <begin position="685"/>
        <end position="717"/>
    </location>
</feature>
<feature type="domain" description="Nephrocystin 3-like N-terminal" evidence="4">
    <location>
        <begin position="176"/>
        <end position="259"/>
    </location>
</feature>
<accession>A0A178ZEU4</accession>
<dbReference type="STRING" id="1367422.A0A178ZEU4"/>
<dbReference type="PROSITE" id="PS50088">
    <property type="entry name" value="ANK_REPEAT"/>
    <property type="match status" value="7"/>
</dbReference>
<organism evidence="5 6">
    <name type="scientific">Fonsecaea erecta</name>
    <dbReference type="NCBI Taxonomy" id="1367422"/>
    <lineage>
        <taxon>Eukaryota</taxon>
        <taxon>Fungi</taxon>
        <taxon>Dikarya</taxon>
        <taxon>Ascomycota</taxon>
        <taxon>Pezizomycotina</taxon>
        <taxon>Eurotiomycetes</taxon>
        <taxon>Chaetothyriomycetidae</taxon>
        <taxon>Chaetothyriales</taxon>
        <taxon>Herpotrichiellaceae</taxon>
        <taxon>Fonsecaea</taxon>
    </lineage>
</organism>
<name>A0A178ZEU4_9EURO</name>
<dbReference type="Proteomes" id="UP000078343">
    <property type="component" value="Unassembled WGS sequence"/>
</dbReference>
<evidence type="ECO:0000259" key="4">
    <source>
        <dbReference type="Pfam" id="PF24883"/>
    </source>
</evidence>